<feature type="compositionally biased region" description="Low complexity" evidence="1">
    <location>
        <begin position="189"/>
        <end position="204"/>
    </location>
</feature>
<evidence type="ECO:0000313" key="4">
    <source>
        <dbReference type="Proteomes" id="UP000677228"/>
    </source>
</evidence>
<dbReference type="PANTHER" id="PTHR33194">
    <property type="entry name" value="ZINC KNUCKLE DOMAINCONTAINING PROTEIN"/>
    <property type="match status" value="1"/>
</dbReference>
<evidence type="ECO:0000313" key="2">
    <source>
        <dbReference type="EMBL" id="CAF1499329.1"/>
    </source>
</evidence>
<gene>
    <name evidence="2" type="ORF">OVA965_LOCUS36861</name>
    <name evidence="3" type="ORF">TMI583_LOCUS37895</name>
</gene>
<protein>
    <recommendedName>
        <fullName evidence="5">CCHC-type domain-containing protein</fullName>
    </recommendedName>
</protein>
<dbReference type="PANTHER" id="PTHR33194:SF4">
    <property type="entry name" value="CCHC-TYPE DOMAIN-CONTAINING PROTEIN"/>
    <property type="match status" value="1"/>
</dbReference>
<evidence type="ECO:0000313" key="3">
    <source>
        <dbReference type="EMBL" id="CAF4287923.1"/>
    </source>
</evidence>
<comment type="caution">
    <text evidence="2">The sequence shown here is derived from an EMBL/GenBank/DDBJ whole genome shotgun (WGS) entry which is preliminary data.</text>
</comment>
<dbReference type="Proteomes" id="UP000682733">
    <property type="component" value="Unassembled WGS sequence"/>
</dbReference>
<dbReference type="AlphaFoldDB" id="A0A8S2FKL7"/>
<dbReference type="InterPro" id="IPR036875">
    <property type="entry name" value="Znf_CCHC_sf"/>
</dbReference>
<feature type="compositionally biased region" description="Polar residues" evidence="1">
    <location>
        <begin position="241"/>
        <end position="267"/>
    </location>
</feature>
<reference evidence="2" key="1">
    <citation type="submission" date="2021-02" db="EMBL/GenBank/DDBJ databases">
        <authorList>
            <person name="Nowell W R."/>
        </authorList>
    </citation>
    <scope>NUCLEOTIDE SEQUENCE</scope>
</reference>
<dbReference type="EMBL" id="CAJOBA010055945">
    <property type="protein sequence ID" value="CAF4287923.1"/>
    <property type="molecule type" value="Genomic_DNA"/>
</dbReference>
<evidence type="ECO:0000256" key="1">
    <source>
        <dbReference type="SAM" id="MobiDB-lite"/>
    </source>
</evidence>
<name>A0A8S2FKL7_9BILA</name>
<organism evidence="2 4">
    <name type="scientific">Didymodactylos carnosus</name>
    <dbReference type="NCBI Taxonomy" id="1234261"/>
    <lineage>
        <taxon>Eukaryota</taxon>
        <taxon>Metazoa</taxon>
        <taxon>Spiralia</taxon>
        <taxon>Gnathifera</taxon>
        <taxon>Rotifera</taxon>
        <taxon>Eurotatoria</taxon>
        <taxon>Bdelloidea</taxon>
        <taxon>Philodinida</taxon>
        <taxon>Philodinidae</taxon>
        <taxon>Didymodactylos</taxon>
    </lineage>
</organism>
<dbReference type="SUPFAM" id="SSF57756">
    <property type="entry name" value="Retrovirus zinc finger-like domains"/>
    <property type="match status" value="1"/>
</dbReference>
<evidence type="ECO:0008006" key="5">
    <source>
        <dbReference type="Google" id="ProtNLM"/>
    </source>
</evidence>
<accession>A0A8S2FKL7</accession>
<dbReference type="Proteomes" id="UP000677228">
    <property type="component" value="Unassembled WGS sequence"/>
</dbReference>
<feature type="region of interest" description="Disordered" evidence="1">
    <location>
        <begin position="214"/>
        <end position="267"/>
    </location>
</feature>
<sequence length="292" mass="34188">MDFAEQSMIAKITKELPTFSGAVGEDSHKWINIIKSKFDMLGFDNGQCRRYIPQQLLGEAQDWYLVQPTNFRDCDWASFQAAFCLRYPQQQHQTNSILILQQLKDRKQHTTEPFVNYYNDIMKLCKEYDAQISDSQCLDHLKIGMKVTLLEKVISNDIKHPQELLTQVQQIELNQKIIDLRMSEGETTSPSVLVSQHQQQSSYQRAYPQQDYSYHQNYSPSRQQRPQYYSSYKRSSHNDYYPQQSNYTSAPYNRTQHQQPYSPTPSTNSIRCFCCSGYGHYSSACPTQKNFQ</sequence>
<dbReference type="GO" id="GO:0003676">
    <property type="term" value="F:nucleic acid binding"/>
    <property type="evidence" value="ECO:0007669"/>
    <property type="project" value="InterPro"/>
</dbReference>
<feature type="compositionally biased region" description="Polar residues" evidence="1">
    <location>
        <begin position="214"/>
        <end position="233"/>
    </location>
</feature>
<dbReference type="GO" id="GO:0008270">
    <property type="term" value="F:zinc ion binding"/>
    <property type="evidence" value="ECO:0007669"/>
    <property type="project" value="InterPro"/>
</dbReference>
<proteinExistence type="predicted"/>
<feature type="region of interest" description="Disordered" evidence="1">
    <location>
        <begin position="188"/>
        <end position="207"/>
    </location>
</feature>
<dbReference type="EMBL" id="CAJNOK010033941">
    <property type="protein sequence ID" value="CAF1499329.1"/>
    <property type="molecule type" value="Genomic_DNA"/>
</dbReference>